<comment type="caution">
    <text evidence="5">The sequence shown here is derived from an EMBL/GenBank/DDBJ whole genome shotgun (WGS) entry which is preliminary data.</text>
</comment>
<dbReference type="PROSITE" id="PS50943">
    <property type="entry name" value="HTH_CROC1"/>
    <property type="match status" value="1"/>
</dbReference>
<dbReference type="InterPro" id="IPR011990">
    <property type="entry name" value="TPR-like_helical_dom_sf"/>
</dbReference>
<keyword evidence="1" id="KW-0677">Repeat</keyword>
<dbReference type="EMBL" id="JAUSUG010000004">
    <property type="protein sequence ID" value="MDQ0254026.1"/>
    <property type="molecule type" value="Genomic_DNA"/>
</dbReference>
<keyword evidence="6" id="KW-1185">Reference proteome</keyword>
<dbReference type="InterPro" id="IPR013105">
    <property type="entry name" value="TPR_2"/>
</dbReference>
<evidence type="ECO:0000256" key="2">
    <source>
        <dbReference type="ARBA" id="ARBA00022803"/>
    </source>
</evidence>
<evidence type="ECO:0000259" key="4">
    <source>
        <dbReference type="PROSITE" id="PS50943"/>
    </source>
</evidence>
<dbReference type="InterPro" id="IPR019734">
    <property type="entry name" value="TPR_rpt"/>
</dbReference>
<organism evidence="5 6">
    <name type="scientific">Evansella vedderi</name>
    <dbReference type="NCBI Taxonomy" id="38282"/>
    <lineage>
        <taxon>Bacteria</taxon>
        <taxon>Bacillati</taxon>
        <taxon>Bacillota</taxon>
        <taxon>Bacilli</taxon>
        <taxon>Bacillales</taxon>
        <taxon>Bacillaceae</taxon>
        <taxon>Evansella</taxon>
    </lineage>
</organism>
<feature type="domain" description="HTH cro/C1-type" evidence="4">
    <location>
        <begin position="7"/>
        <end position="60"/>
    </location>
</feature>
<dbReference type="InterPro" id="IPR010982">
    <property type="entry name" value="Lambda_DNA-bd_dom_sf"/>
</dbReference>
<dbReference type="RefSeq" id="WP_307323391.1">
    <property type="nucleotide sequence ID" value="NZ_JAUSUG010000004.1"/>
</dbReference>
<dbReference type="SUPFAM" id="SSF47413">
    <property type="entry name" value="lambda repressor-like DNA-binding domains"/>
    <property type="match status" value="1"/>
</dbReference>
<reference evidence="5 6" key="1">
    <citation type="submission" date="2023-07" db="EMBL/GenBank/DDBJ databases">
        <title>Genomic Encyclopedia of Type Strains, Phase IV (KMG-IV): sequencing the most valuable type-strain genomes for metagenomic binning, comparative biology and taxonomic classification.</title>
        <authorList>
            <person name="Goeker M."/>
        </authorList>
    </citation>
    <scope>NUCLEOTIDE SEQUENCE [LARGE SCALE GENOMIC DNA]</scope>
    <source>
        <strain evidence="5 6">DSM 9768</strain>
    </source>
</reference>
<dbReference type="Pfam" id="PF01381">
    <property type="entry name" value="HTH_3"/>
    <property type="match status" value="1"/>
</dbReference>
<gene>
    <name evidence="5" type="ORF">J2S74_001399</name>
</gene>
<dbReference type="SMART" id="SM00028">
    <property type="entry name" value="TPR"/>
    <property type="match status" value="4"/>
</dbReference>
<dbReference type="InterPro" id="IPR001387">
    <property type="entry name" value="Cro/C1-type_HTH"/>
</dbReference>
<proteinExistence type="predicted"/>
<accession>A0ABT9ZS20</accession>
<evidence type="ECO:0000313" key="6">
    <source>
        <dbReference type="Proteomes" id="UP001230005"/>
    </source>
</evidence>
<dbReference type="Proteomes" id="UP001230005">
    <property type="component" value="Unassembled WGS sequence"/>
</dbReference>
<dbReference type="Pfam" id="PF07719">
    <property type="entry name" value="TPR_2"/>
    <property type="match status" value="1"/>
</dbReference>
<dbReference type="SMART" id="SM00530">
    <property type="entry name" value="HTH_XRE"/>
    <property type="match status" value="1"/>
</dbReference>
<evidence type="ECO:0000313" key="5">
    <source>
        <dbReference type="EMBL" id="MDQ0254026.1"/>
    </source>
</evidence>
<dbReference type="SUPFAM" id="SSF48452">
    <property type="entry name" value="TPR-like"/>
    <property type="match status" value="1"/>
</dbReference>
<dbReference type="Gene3D" id="1.10.260.40">
    <property type="entry name" value="lambda repressor-like DNA-binding domains"/>
    <property type="match status" value="1"/>
</dbReference>
<dbReference type="PROSITE" id="PS50005">
    <property type="entry name" value="TPR"/>
    <property type="match status" value="1"/>
</dbReference>
<name>A0ABT9ZS20_9BACI</name>
<feature type="repeat" description="TPR" evidence="3">
    <location>
        <begin position="270"/>
        <end position="303"/>
    </location>
</feature>
<dbReference type="CDD" id="cd00093">
    <property type="entry name" value="HTH_XRE"/>
    <property type="match status" value="1"/>
</dbReference>
<evidence type="ECO:0000256" key="3">
    <source>
        <dbReference type="PROSITE-ProRule" id="PRU00339"/>
    </source>
</evidence>
<dbReference type="Gene3D" id="1.25.40.10">
    <property type="entry name" value="Tetratricopeptide repeat domain"/>
    <property type="match status" value="1"/>
</dbReference>
<evidence type="ECO:0000256" key="1">
    <source>
        <dbReference type="ARBA" id="ARBA00022737"/>
    </source>
</evidence>
<keyword evidence="2 3" id="KW-0802">TPR repeat</keyword>
<protein>
    <submittedName>
        <fullName evidence="5">Transcriptional regulator with XRE-family HTH domain</fullName>
    </submittedName>
</protein>
<sequence>MHIGNRLKKIRSLRKLSQVDVCKGIVSPSHYSNIESGRYEASEDILDLIANRLEVPKGYLTEIHKVSNSIKETLALLENKVNQDVEEAAIFLENNMHQLEYIPSIHQEVEYLILSCQLQLKLIQIDKAKQLHHEVRFYIHEKNVDALPKETKFKYYYVSALLQYYERSFKESFQLYEKSLLYTNTQQDKGKILFNLALICFNTNENQKGLQYAIEAKNIYLDLHFWKETVSTYTLLGILHMEVKEYAKASDVLLKGLNLAKEQGMGADQAKILHNLGMNYFHQQDYETSLGYFEKSLELKLLFDPKGTFLSYIPIAKIYLITHEIEKCNTCLSEAKKVIRGDLDKYTLQALEAKRELVTSNIKNYERLIEESINYFYNNKYWFELLDITKEFSEHLYKQRKYKKAYDYLKMELKATQLLFREHSS</sequence>